<dbReference type="SMART" id="SM00388">
    <property type="entry name" value="HisKA"/>
    <property type="match status" value="1"/>
</dbReference>
<dbReference type="Pfam" id="PF00512">
    <property type="entry name" value="HisKA"/>
    <property type="match status" value="1"/>
</dbReference>
<dbReference type="InterPro" id="IPR003594">
    <property type="entry name" value="HATPase_dom"/>
</dbReference>
<keyword evidence="10" id="KW-0067">ATP-binding</keyword>
<evidence type="ECO:0000313" key="15">
    <source>
        <dbReference type="EMBL" id="KKR14817.1"/>
    </source>
</evidence>
<dbReference type="InterPro" id="IPR004358">
    <property type="entry name" value="Sig_transdc_His_kin-like_C"/>
</dbReference>
<dbReference type="InterPro" id="IPR036097">
    <property type="entry name" value="HisK_dim/P_sf"/>
</dbReference>
<dbReference type="Proteomes" id="UP000034048">
    <property type="component" value="Unassembled WGS sequence"/>
</dbReference>
<evidence type="ECO:0000313" key="16">
    <source>
        <dbReference type="Proteomes" id="UP000034048"/>
    </source>
</evidence>
<reference evidence="15 16" key="1">
    <citation type="journal article" date="2015" name="Nature">
        <title>rRNA introns, odd ribosomes, and small enigmatic genomes across a large radiation of phyla.</title>
        <authorList>
            <person name="Brown C.T."/>
            <person name="Hug L.A."/>
            <person name="Thomas B.C."/>
            <person name="Sharon I."/>
            <person name="Castelle C.J."/>
            <person name="Singh A."/>
            <person name="Wilkins M.J."/>
            <person name="Williams K.H."/>
            <person name="Banfield J.F."/>
        </authorList>
    </citation>
    <scope>NUCLEOTIDE SEQUENCE [LARGE SCALE GENOMIC DNA]</scope>
</reference>
<feature type="domain" description="Histidine kinase" evidence="14">
    <location>
        <begin position="320"/>
        <end position="539"/>
    </location>
</feature>
<evidence type="ECO:0000256" key="12">
    <source>
        <dbReference type="ARBA" id="ARBA00023136"/>
    </source>
</evidence>
<dbReference type="InterPro" id="IPR005467">
    <property type="entry name" value="His_kinase_dom"/>
</dbReference>
<feature type="transmembrane region" description="Helical" evidence="13">
    <location>
        <begin position="206"/>
        <end position="226"/>
    </location>
</feature>
<feature type="transmembrane region" description="Helical" evidence="13">
    <location>
        <begin position="100"/>
        <end position="122"/>
    </location>
</feature>
<evidence type="ECO:0000256" key="6">
    <source>
        <dbReference type="ARBA" id="ARBA00022553"/>
    </source>
</evidence>
<keyword evidence="6" id="KW-0597">Phosphoprotein</keyword>
<evidence type="ECO:0000256" key="8">
    <source>
        <dbReference type="ARBA" id="ARBA00022741"/>
    </source>
</evidence>
<dbReference type="AlphaFoldDB" id="A0A0G0RMH4"/>
<keyword evidence="13" id="KW-1133">Transmembrane helix</keyword>
<dbReference type="SUPFAM" id="SSF47384">
    <property type="entry name" value="Homodimeric domain of signal transducing histidine kinase"/>
    <property type="match status" value="1"/>
</dbReference>
<evidence type="ECO:0000256" key="13">
    <source>
        <dbReference type="SAM" id="Phobius"/>
    </source>
</evidence>
<comment type="subcellular location">
    <subcellularLocation>
        <location evidence="2">Cell membrane</location>
    </subcellularLocation>
    <subcellularLocation>
        <location evidence="3">Membrane raft</location>
        <topology evidence="3">Multi-pass membrane protein</topology>
    </subcellularLocation>
</comment>
<dbReference type="GO" id="GO:0005886">
    <property type="term" value="C:plasma membrane"/>
    <property type="evidence" value="ECO:0007669"/>
    <property type="project" value="UniProtKB-SubCell"/>
</dbReference>
<dbReference type="InterPro" id="IPR031621">
    <property type="entry name" value="HisKA_7TM"/>
</dbReference>
<feature type="transmembrane region" description="Helical" evidence="13">
    <location>
        <begin position="176"/>
        <end position="200"/>
    </location>
</feature>
<keyword evidence="13" id="KW-0812">Transmembrane</keyword>
<comment type="caution">
    <text evidence="15">The sequence shown here is derived from an EMBL/GenBank/DDBJ whole genome shotgun (WGS) entry which is preliminary data.</text>
</comment>
<dbReference type="Pfam" id="PF16927">
    <property type="entry name" value="HisKA_7TM"/>
    <property type="match status" value="1"/>
</dbReference>
<dbReference type="PANTHER" id="PTHR43711">
    <property type="entry name" value="TWO-COMPONENT HISTIDINE KINASE"/>
    <property type="match status" value="1"/>
</dbReference>
<keyword evidence="8" id="KW-0547">Nucleotide-binding</keyword>
<evidence type="ECO:0000256" key="2">
    <source>
        <dbReference type="ARBA" id="ARBA00004236"/>
    </source>
</evidence>
<evidence type="ECO:0000256" key="5">
    <source>
        <dbReference type="ARBA" id="ARBA00022475"/>
    </source>
</evidence>
<feature type="transmembrane region" description="Helical" evidence="13">
    <location>
        <begin position="142"/>
        <end position="162"/>
    </location>
</feature>
<dbReference type="Pfam" id="PF02518">
    <property type="entry name" value="HATPase_c"/>
    <property type="match status" value="1"/>
</dbReference>
<feature type="transmembrane region" description="Helical" evidence="13">
    <location>
        <begin position="39"/>
        <end position="60"/>
    </location>
</feature>
<feature type="transmembrane region" description="Helical" evidence="13">
    <location>
        <begin position="66"/>
        <end position="88"/>
    </location>
</feature>
<dbReference type="PROSITE" id="PS50109">
    <property type="entry name" value="HIS_KIN"/>
    <property type="match status" value="1"/>
</dbReference>
<name>A0A0G0RMH4_9BACT</name>
<dbReference type="SMART" id="SM00387">
    <property type="entry name" value="HATPase_c"/>
    <property type="match status" value="1"/>
</dbReference>
<dbReference type="GO" id="GO:0005524">
    <property type="term" value="F:ATP binding"/>
    <property type="evidence" value="ECO:0007669"/>
    <property type="project" value="UniProtKB-KW"/>
</dbReference>
<feature type="transmembrane region" description="Helical" evidence="13">
    <location>
        <begin position="6"/>
        <end position="27"/>
    </location>
</feature>
<feature type="transmembrane region" description="Helical" evidence="13">
    <location>
        <begin position="262"/>
        <end position="282"/>
    </location>
</feature>
<dbReference type="EMBL" id="LBWS01000017">
    <property type="protein sequence ID" value="KKR14817.1"/>
    <property type="molecule type" value="Genomic_DNA"/>
</dbReference>
<evidence type="ECO:0000256" key="3">
    <source>
        <dbReference type="ARBA" id="ARBA00004314"/>
    </source>
</evidence>
<dbReference type="Gene3D" id="3.30.565.10">
    <property type="entry name" value="Histidine kinase-like ATPase, C-terminal domain"/>
    <property type="match status" value="1"/>
</dbReference>
<dbReference type="GO" id="GO:0045121">
    <property type="term" value="C:membrane raft"/>
    <property type="evidence" value="ECO:0007669"/>
    <property type="project" value="UniProtKB-SubCell"/>
</dbReference>
<dbReference type="InterPro" id="IPR036890">
    <property type="entry name" value="HATPase_C_sf"/>
</dbReference>
<accession>A0A0G0RMH4</accession>
<protein>
    <recommendedName>
        <fullName evidence="4">histidine kinase</fullName>
        <ecNumber evidence="4">2.7.13.3</ecNumber>
    </recommendedName>
</protein>
<evidence type="ECO:0000259" key="14">
    <source>
        <dbReference type="PROSITE" id="PS50109"/>
    </source>
</evidence>
<dbReference type="PRINTS" id="PR00344">
    <property type="entry name" value="BCTRLSENSOR"/>
</dbReference>
<evidence type="ECO:0000256" key="1">
    <source>
        <dbReference type="ARBA" id="ARBA00000085"/>
    </source>
</evidence>
<evidence type="ECO:0000256" key="10">
    <source>
        <dbReference type="ARBA" id="ARBA00022840"/>
    </source>
</evidence>
<evidence type="ECO:0000256" key="4">
    <source>
        <dbReference type="ARBA" id="ARBA00012438"/>
    </source>
</evidence>
<evidence type="ECO:0000256" key="7">
    <source>
        <dbReference type="ARBA" id="ARBA00022679"/>
    </source>
</evidence>
<keyword evidence="7" id="KW-0808">Transferase</keyword>
<gene>
    <name evidence="15" type="ORF">UT42_C0017G0010</name>
</gene>
<dbReference type="Gene3D" id="1.10.287.130">
    <property type="match status" value="1"/>
</dbReference>
<dbReference type="GO" id="GO:0000155">
    <property type="term" value="F:phosphorelay sensor kinase activity"/>
    <property type="evidence" value="ECO:0007669"/>
    <property type="project" value="InterPro"/>
</dbReference>
<sequence length="539" mass="60861">MNIFSNLDFLSVGIAIASTIVLGFSVFLNNTNNITNKTFFVFSILTALWGFFNLMSYRIVNLDLAFLFLKIEVFLGIWHSFMIFQLLYVFPNEEIKFPRWYTTILIPAVVVMSILTLTPFVFSGIATISGEGTILTLKTEAGIAFFGLTTFGLILSGFWILLRKTLKTSNQDKRKFLLLLIGVVITFSSILSFNFVLPALFNNSKFVPFGAVFTFPFVILTFYAILRHKLFNIRVMGTAILVFLLSVITFSEVIFAQNLGLIIYRSLIFIFVLIFGILLISGSVREVKQREKLAILNDKLQIAYREVDKLSKAKSEFISIASHQIRTPLTAIKGYASMILENSYGKLDDKIRMPLTNVYKSNERLISLVNDLLSISRIESGKIKLEPTESSIEEIIMEVINDLKITAEKKKLYLRFKKSKKLLSKMMLDKNKMRQVILNLIDNSIKYTQEGGIIIDTKIVNSKLQILIKDTGGGMSKEDLAKLFESFSRGITGSQSYTEGTGLGLYIAKKFVEIHNGKIWAESDGIGKGANFFIELPIN</sequence>
<feature type="transmembrane region" description="Helical" evidence="13">
    <location>
        <begin position="238"/>
        <end position="256"/>
    </location>
</feature>
<comment type="catalytic activity">
    <reaction evidence="1">
        <text>ATP + protein L-histidine = ADP + protein N-phospho-L-histidine.</text>
        <dbReference type="EC" id="2.7.13.3"/>
    </reaction>
</comment>
<dbReference type="CDD" id="cd00082">
    <property type="entry name" value="HisKA"/>
    <property type="match status" value="1"/>
</dbReference>
<dbReference type="SUPFAM" id="SSF55874">
    <property type="entry name" value="ATPase domain of HSP90 chaperone/DNA topoisomerase II/histidine kinase"/>
    <property type="match status" value="1"/>
</dbReference>
<proteinExistence type="predicted"/>
<keyword evidence="12 13" id="KW-0472">Membrane</keyword>
<dbReference type="EC" id="2.7.13.3" evidence="4"/>
<keyword evidence="11" id="KW-0902">Two-component regulatory system</keyword>
<dbReference type="InterPro" id="IPR003661">
    <property type="entry name" value="HisK_dim/P_dom"/>
</dbReference>
<keyword evidence="9 15" id="KW-0418">Kinase</keyword>
<dbReference type="FunFam" id="3.30.565.10:FF:000023">
    <property type="entry name" value="PAS domain-containing sensor histidine kinase"/>
    <property type="match status" value="1"/>
</dbReference>
<evidence type="ECO:0000256" key="9">
    <source>
        <dbReference type="ARBA" id="ARBA00022777"/>
    </source>
</evidence>
<dbReference type="FunFam" id="1.10.287.130:FF:000001">
    <property type="entry name" value="Two-component sensor histidine kinase"/>
    <property type="match status" value="1"/>
</dbReference>
<keyword evidence="5" id="KW-1003">Cell membrane</keyword>
<organism evidence="15 16">
    <name type="scientific">Candidatus Falkowbacteria bacterium GW2011_GWA2_39_24</name>
    <dbReference type="NCBI Taxonomy" id="1618634"/>
    <lineage>
        <taxon>Bacteria</taxon>
        <taxon>Candidatus Falkowiibacteriota</taxon>
    </lineage>
</organism>
<dbReference type="InterPro" id="IPR050736">
    <property type="entry name" value="Sensor_HK_Regulatory"/>
</dbReference>
<dbReference type="PANTHER" id="PTHR43711:SF31">
    <property type="entry name" value="HISTIDINE KINASE"/>
    <property type="match status" value="1"/>
</dbReference>
<evidence type="ECO:0000256" key="11">
    <source>
        <dbReference type="ARBA" id="ARBA00023012"/>
    </source>
</evidence>